<dbReference type="EMBL" id="FNZH01000006">
    <property type="protein sequence ID" value="SEJ61443.1"/>
    <property type="molecule type" value="Genomic_DNA"/>
</dbReference>
<evidence type="ECO:0000313" key="2">
    <source>
        <dbReference type="EMBL" id="SEJ61443.1"/>
    </source>
</evidence>
<keyword evidence="2" id="KW-0238">DNA-binding</keyword>
<dbReference type="OrthoDB" id="9810282at2"/>
<accession>A0A1H7A708</accession>
<name>A0A1H7A708_9BACT</name>
<sequence>MFSPKKNNAWVKNIVAQPEGLNLDFKQSLTNQRKIAKTLLSFANTEGGTIVVGVSDQKKIIGIDPEEEMYMARESLQTYCHPPFPINFEVYEVEESTEPNLTAEKYILLIHVPKSPAGLHSLCIPNERPVYYKRVLDRSIPFQPDLL</sequence>
<keyword evidence="3" id="KW-1185">Reference proteome</keyword>
<organism evidence="2 3">
    <name type="scientific">Cyclobacterium xiamenense</name>
    <dbReference type="NCBI Taxonomy" id="1297121"/>
    <lineage>
        <taxon>Bacteria</taxon>
        <taxon>Pseudomonadati</taxon>
        <taxon>Bacteroidota</taxon>
        <taxon>Cytophagia</taxon>
        <taxon>Cytophagales</taxon>
        <taxon>Cyclobacteriaceae</taxon>
        <taxon>Cyclobacterium</taxon>
    </lineage>
</organism>
<evidence type="ECO:0000313" key="3">
    <source>
        <dbReference type="Proteomes" id="UP000199403"/>
    </source>
</evidence>
<dbReference type="InterPro" id="IPR038461">
    <property type="entry name" value="Schlafen_AlbA_2_dom_sf"/>
</dbReference>
<dbReference type="STRING" id="1416801.SAMN05192553_10684"/>
<feature type="domain" description="Schlafen AlbA-2" evidence="1">
    <location>
        <begin position="19"/>
        <end position="140"/>
    </location>
</feature>
<dbReference type="GO" id="GO:0003677">
    <property type="term" value="F:DNA binding"/>
    <property type="evidence" value="ECO:0007669"/>
    <property type="project" value="UniProtKB-KW"/>
</dbReference>
<evidence type="ECO:0000259" key="1">
    <source>
        <dbReference type="Pfam" id="PF04326"/>
    </source>
</evidence>
<protein>
    <submittedName>
        <fullName evidence="2">Putative DNA-binding domain-containing protein</fullName>
    </submittedName>
</protein>
<dbReference type="InterPro" id="IPR007421">
    <property type="entry name" value="Schlafen_AlbA_2_dom"/>
</dbReference>
<dbReference type="PANTHER" id="PTHR30595">
    <property type="entry name" value="GLPR-RELATED TRANSCRIPTIONAL REPRESSOR"/>
    <property type="match status" value="1"/>
</dbReference>
<dbReference type="RefSeq" id="WP_092177111.1">
    <property type="nucleotide sequence ID" value="NZ_FNZH01000006.1"/>
</dbReference>
<reference evidence="3" key="1">
    <citation type="submission" date="2016-10" db="EMBL/GenBank/DDBJ databases">
        <authorList>
            <person name="Varghese N."/>
            <person name="Submissions S."/>
        </authorList>
    </citation>
    <scope>NUCLEOTIDE SEQUENCE [LARGE SCALE GENOMIC DNA]</scope>
    <source>
        <strain evidence="3">IBRC-M 10761</strain>
    </source>
</reference>
<dbReference type="Pfam" id="PF04326">
    <property type="entry name" value="SLFN_AlbA_2"/>
    <property type="match status" value="1"/>
</dbReference>
<dbReference type="Gene3D" id="3.30.950.30">
    <property type="entry name" value="Schlafen, AAA domain"/>
    <property type="match status" value="1"/>
</dbReference>
<dbReference type="Proteomes" id="UP000199403">
    <property type="component" value="Unassembled WGS sequence"/>
</dbReference>
<dbReference type="AlphaFoldDB" id="A0A1H7A708"/>
<proteinExistence type="predicted"/>
<gene>
    <name evidence="2" type="ORF">SAMN05192553_10684</name>
</gene>
<dbReference type="PANTHER" id="PTHR30595:SF6">
    <property type="entry name" value="SCHLAFEN ALBA-2 DOMAIN-CONTAINING PROTEIN"/>
    <property type="match status" value="1"/>
</dbReference>